<evidence type="ECO:0000313" key="2">
    <source>
        <dbReference type="Proteomes" id="UP000257109"/>
    </source>
</evidence>
<dbReference type="Proteomes" id="UP000257109">
    <property type="component" value="Unassembled WGS sequence"/>
</dbReference>
<dbReference type="OrthoDB" id="1933708at2759"/>
<dbReference type="AlphaFoldDB" id="A0A371H4H2"/>
<name>A0A371H4H2_MUCPR</name>
<evidence type="ECO:0008006" key="3">
    <source>
        <dbReference type="Google" id="ProtNLM"/>
    </source>
</evidence>
<comment type="caution">
    <text evidence="1">The sequence shown here is derived from an EMBL/GenBank/DDBJ whole genome shotgun (WGS) entry which is preliminary data.</text>
</comment>
<accession>A0A371H4H2</accession>
<keyword evidence="2" id="KW-1185">Reference proteome</keyword>
<proteinExistence type="predicted"/>
<dbReference type="PANTHER" id="PTHR35046">
    <property type="entry name" value="ZINC KNUCKLE (CCHC-TYPE) FAMILY PROTEIN"/>
    <property type="match status" value="1"/>
</dbReference>
<feature type="non-terminal residue" evidence="1">
    <location>
        <position position="1"/>
    </location>
</feature>
<gene>
    <name evidence="1" type="ORF">CR513_19481</name>
</gene>
<dbReference type="PANTHER" id="PTHR35046:SF9">
    <property type="entry name" value="RNA-DIRECTED DNA POLYMERASE"/>
    <property type="match status" value="1"/>
</dbReference>
<protein>
    <recommendedName>
        <fullName evidence="3">Reverse transcriptase RNase H-like domain-containing protein</fullName>
    </recommendedName>
</protein>
<sequence>MHSDHKALKHLRGKGKLNKRHAKWVEFLEQFSYIIKHKQGKMNVVVDALSKRHSLVVMLEAKILGLDCIKELYKKILILVNLFPSNNLNREQEEKLLNVLRKHKKETDWTLANLSGINSFIYSIGGGSPTDKAAVAKTESNHTGCGEEGSHEATCI</sequence>
<dbReference type="EMBL" id="QJKJ01003581">
    <property type="protein sequence ID" value="RDX97728.1"/>
    <property type="molecule type" value="Genomic_DNA"/>
</dbReference>
<reference evidence="1" key="1">
    <citation type="submission" date="2018-05" db="EMBL/GenBank/DDBJ databases">
        <title>Draft genome of Mucuna pruriens seed.</title>
        <authorList>
            <person name="Nnadi N.E."/>
            <person name="Vos R."/>
            <person name="Hasami M.H."/>
            <person name="Devisetty U.K."/>
            <person name="Aguiy J.C."/>
        </authorList>
    </citation>
    <scope>NUCLEOTIDE SEQUENCE [LARGE SCALE GENOMIC DNA]</scope>
    <source>
        <strain evidence="1">JCA_2017</strain>
    </source>
</reference>
<organism evidence="1 2">
    <name type="scientific">Mucuna pruriens</name>
    <name type="common">Velvet bean</name>
    <name type="synonym">Dolichos pruriens</name>
    <dbReference type="NCBI Taxonomy" id="157652"/>
    <lineage>
        <taxon>Eukaryota</taxon>
        <taxon>Viridiplantae</taxon>
        <taxon>Streptophyta</taxon>
        <taxon>Embryophyta</taxon>
        <taxon>Tracheophyta</taxon>
        <taxon>Spermatophyta</taxon>
        <taxon>Magnoliopsida</taxon>
        <taxon>eudicotyledons</taxon>
        <taxon>Gunneridae</taxon>
        <taxon>Pentapetalae</taxon>
        <taxon>rosids</taxon>
        <taxon>fabids</taxon>
        <taxon>Fabales</taxon>
        <taxon>Fabaceae</taxon>
        <taxon>Papilionoideae</taxon>
        <taxon>50 kb inversion clade</taxon>
        <taxon>NPAAA clade</taxon>
        <taxon>indigoferoid/millettioid clade</taxon>
        <taxon>Phaseoleae</taxon>
        <taxon>Mucuna</taxon>
    </lineage>
</organism>
<evidence type="ECO:0000313" key="1">
    <source>
        <dbReference type="EMBL" id="RDX97728.1"/>
    </source>
</evidence>